<feature type="region of interest" description="Disordered" evidence="1">
    <location>
        <begin position="219"/>
        <end position="249"/>
    </location>
</feature>
<accession>A0A226DJ88</accession>
<feature type="domain" description="DUF4806" evidence="2">
    <location>
        <begin position="300"/>
        <end position="377"/>
    </location>
</feature>
<dbReference type="InterPro" id="IPR032071">
    <property type="entry name" value="DUF4806"/>
</dbReference>
<comment type="caution">
    <text evidence="3">The sequence shown here is derived from an EMBL/GenBank/DDBJ whole genome shotgun (WGS) entry which is preliminary data.</text>
</comment>
<dbReference type="PANTHER" id="PTHR34153:SF2">
    <property type="entry name" value="SI:CH211-262H13.3-RELATED"/>
    <property type="match status" value="1"/>
</dbReference>
<dbReference type="Proteomes" id="UP000198287">
    <property type="component" value="Unassembled WGS sequence"/>
</dbReference>
<dbReference type="AlphaFoldDB" id="A0A226DJ88"/>
<sequence length="471" mass="52836">MDTDSSAVSFIVADFISKQEIDIINSNWLVEIDGLQYTYWPNYSKTESRKLEKSVRNGESPDAKTWKIYEVEIVKRYGKYEDARLNLPRLAQEGGISTGAELGRGRRRKTVNRKLFNADSSGDDENDSPLTKSLLHVKTKKSKVTEINRSDSSKFQMPTLVLVQPDETLSTTSRDEPSNTNSSPLPSGSGGIGFSQFHQREECLSESEQNFCQTPRTEVTTPMTFSGRGPTSSLSQERSQDIGQGSFNGTIVPTRTDDIIIRKLDYIQASINELRETFHLALRNQNRTIIEDLDGDEKVIPLNNLPEYDELERKIADPKIRQALIMSLSGSGSTGTDAIYRVLTFLMTDDFAATLSFAGQRGKKSFKDREKIKSCVYCKAHNLNLSSLLYATHKDIDESIQNWLKKAPARIEAKKKKPGSRYVLNWFRFGINGPDKDEPGTFTGARSPRTSSSVTCSKHELQLVPSSITDE</sequence>
<reference evidence="3 4" key="1">
    <citation type="submission" date="2015-12" db="EMBL/GenBank/DDBJ databases">
        <title>The genome of Folsomia candida.</title>
        <authorList>
            <person name="Faddeeva A."/>
            <person name="Derks M.F."/>
            <person name="Anvar Y."/>
            <person name="Smit S."/>
            <person name="Van Straalen N."/>
            <person name="Roelofs D."/>
        </authorList>
    </citation>
    <scope>NUCLEOTIDE SEQUENCE [LARGE SCALE GENOMIC DNA]</scope>
    <source>
        <strain evidence="3 4">VU population</strain>
        <tissue evidence="3">Whole body</tissue>
    </source>
</reference>
<evidence type="ECO:0000313" key="4">
    <source>
        <dbReference type="Proteomes" id="UP000198287"/>
    </source>
</evidence>
<proteinExistence type="predicted"/>
<evidence type="ECO:0000256" key="1">
    <source>
        <dbReference type="SAM" id="MobiDB-lite"/>
    </source>
</evidence>
<dbReference type="OMA" id="VTCSKHE"/>
<dbReference type="PANTHER" id="PTHR34153">
    <property type="entry name" value="SI:CH211-262H13.3-RELATED-RELATED"/>
    <property type="match status" value="1"/>
</dbReference>
<feature type="region of interest" description="Disordered" evidence="1">
    <location>
        <begin position="169"/>
        <end position="194"/>
    </location>
</feature>
<evidence type="ECO:0000259" key="2">
    <source>
        <dbReference type="Pfam" id="PF16064"/>
    </source>
</evidence>
<organism evidence="3 4">
    <name type="scientific">Folsomia candida</name>
    <name type="common">Springtail</name>
    <dbReference type="NCBI Taxonomy" id="158441"/>
    <lineage>
        <taxon>Eukaryota</taxon>
        <taxon>Metazoa</taxon>
        <taxon>Ecdysozoa</taxon>
        <taxon>Arthropoda</taxon>
        <taxon>Hexapoda</taxon>
        <taxon>Collembola</taxon>
        <taxon>Entomobryomorpha</taxon>
        <taxon>Isotomoidea</taxon>
        <taxon>Isotomidae</taxon>
        <taxon>Proisotominae</taxon>
        <taxon>Folsomia</taxon>
    </lineage>
</organism>
<name>A0A226DJ88_FOLCA</name>
<protein>
    <recommendedName>
        <fullName evidence="2">DUF4806 domain-containing protein</fullName>
    </recommendedName>
</protein>
<dbReference type="Pfam" id="PF16064">
    <property type="entry name" value="DUF4806"/>
    <property type="match status" value="1"/>
</dbReference>
<feature type="compositionally biased region" description="Low complexity" evidence="1">
    <location>
        <begin position="178"/>
        <end position="187"/>
    </location>
</feature>
<evidence type="ECO:0000313" key="3">
    <source>
        <dbReference type="EMBL" id="OXA45585.1"/>
    </source>
</evidence>
<dbReference type="EMBL" id="LNIX01000017">
    <property type="protein sequence ID" value="OXA45585.1"/>
    <property type="molecule type" value="Genomic_DNA"/>
</dbReference>
<gene>
    <name evidence="3" type="ORF">Fcan01_19478</name>
</gene>
<feature type="region of interest" description="Disordered" evidence="1">
    <location>
        <begin position="113"/>
        <end position="132"/>
    </location>
</feature>
<keyword evidence="4" id="KW-1185">Reference proteome</keyword>